<evidence type="ECO:0000259" key="1">
    <source>
        <dbReference type="PROSITE" id="PS50022"/>
    </source>
</evidence>
<evidence type="ECO:0000259" key="2">
    <source>
        <dbReference type="PROSITE" id="PS50853"/>
    </source>
</evidence>
<accession>A0ABS1HET4</accession>
<name>A0ABS1HET4_9BACT</name>
<comment type="caution">
    <text evidence="3">The sequence shown here is derived from an EMBL/GenBank/DDBJ whole genome shotgun (WGS) entry which is preliminary data.</text>
</comment>
<evidence type="ECO:0000313" key="4">
    <source>
        <dbReference type="Proteomes" id="UP000605676"/>
    </source>
</evidence>
<dbReference type="PROSITE" id="PS51257">
    <property type="entry name" value="PROKAR_LIPOPROTEIN"/>
    <property type="match status" value="1"/>
</dbReference>
<dbReference type="InterPro" id="IPR013783">
    <property type="entry name" value="Ig-like_fold"/>
</dbReference>
<dbReference type="InterPro" id="IPR036116">
    <property type="entry name" value="FN3_sf"/>
</dbReference>
<dbReference type="RefSeq" id="WP_200463415.1">
    <property type="nucleotide sequence ID" value="NZ_JAENRR010000004.1"/>
</dbReference>
<dbReference type="InterPro" id="IPR003961">
    <property type="entry name" value="FN3_dom"/>
</dbReference>
<dbReference type="SUPFAM" id="SSF49785">
    <property type="entry name" value="Galactose-binding domain-like"/>
    <property type="match status" value="1"/>
</dbReference>
<dbReference type="Gene3D" id="2.60.40.10">
    <property type="entry name" value="Immunoglobulins"/>
    <property type="match status" value="1"/>
</dbReference>
<dbReference type="PROSITE" id="PS50853">
    <property type="entry name" value="FN3"/>
    <property type="match status" value="1"/>
</dbReference>
<sequence>MKTKYIIMNIIAGALLFCSCDKEEGETTPPAPVANIEASSDFGAVMLSWDNPSDEDLFYVDINFTDGNGVKRSVKSSKYASEKTIDGFGDTSEYEFSLRAFDENGNASAPASIKASADTPPFEFVINTVDVQPDFGGIKVSWTNDTGKEVKVVVSYLDDEDKLQTATFNATNTGSNILNGLSPREHTFTVIATDIYDHASEPVTFTTTPLVEEQVDRSIWTVVDFSSEEPAEANWSSYDYQGKVIAMFDGITSTFWHSAWSASLPPYPHWFIVDLGQTVAVSKFECFKREGKTEGHTKVKFYGSMDGENWTDFGEYDFDSSSDDAQHFSIAGSPQMRYFKFEAIEGPATHTHMSEISVYGGVVK</sequence>
<dbReference type="Proteomes" id="UP000605676">
    <property type="component" value="Unassembled WGS sequence"/>
</dbReference>
<evidence type="ECO:0000313" key="3">
    <source>
        <dbReference type="EMBL" id="MBK3516182.1"/>
    </source>
</evidence>
<gene>
    <name evidence="3" type="ORF">JIV24_02440</name>
</gene>
<feature type="domain" description="Fibronectin type-III" evidence="2">
    <location>
        <begin position="29"/>
        <end position="122"/>
    </location>
</feature>
<dbReference type="InterPro" id="IPR008979">
    <property type="entry name" value="Galactose-bd-like_sf"/>
</dbReference>
<dbReference type="EMBL" id="JAENRR010000004">
    <property type="protein sequence ID" value="MBK3516182.1"/>
    <property type="molecule type" value="Genomic_DNA"/>
</dbReference>
<dbReference type="SUPFAM" id="SSF49265">
    <property type="entry name" value="Fibronectin type III"/>
    <property type="match status" value="1"/>
</dbReference>
<dbReference type="InterPro" id="IPR000421">
    <property type="entry name" value="FA58C"/>
</dbReference>
<dbReference type="PROSITE" id="PS50022">
    <property type="entry name" value="FA58C_3"/>
    <property type="match status" value="1"/>
</dbReference>
<dbReference type="InterPro" id="IPR033431">
    <property type="entry name" value="DUF5126"/>
</dbReference>
<dbReference type="Gene3D" id="2.60.120.260">
    <property type="entry name" value="Galactose-binding domain-like"/>
    <property type="match status" value="1"/>
</dbReference>
<dbReference type="Pfam" id="PF17166">
    <property type="entry name" value="DUF5126"/>
    <property type="match status" value="1"/>
</dbReference>
<reference evidence="3 4" key="1">
    <citation type="submission" date="2021-01" db="EMBL/GenBank/DDBJ databases">
        <title>Carboxyliciviraga sp.nov., isolated from coastal sediments.</title>
        <authorList>
            <person name="Lu D."/>
            <person name="Zhang T."/>
        </authorList>
    </citation>
    <scope>NUCLEOTIDE SEQUENCE [LARGE SCALE GENOMIC DNA]</scope>
    <source>
        <strain evidence="3 4">N1Y132</strain>
    </source>
</reference>
<protein>
    <submittedName>
        <fullName evidence="3">DUF4959 domain-containing protein</fullName>
    </submittedName>
</protein>
<dbReference type="Pfam" id="PF16323">
    <property type="entry name" value="DUF4959"/>
    <property type="match status" value="1"/>
</dbReference>
<keyword evidence="4" id="KW-1185">Reference proteome</keyword>
<dbReference type="InterPro" id="IPR032527">
    <property type="entry name" value="DUF4959"/>
</dbReference>
<organism evidence="3 4">
    <name type="scientific">Carboxylicivirga marina</name>
    <dbReference type="NCBI Taxonomy" id="2800988"/>
    <lineage>
        <taxon>Bacteria</taxon>
        <taxon>Pseudomonadati</taxon>
        <taxon>Bacteroidota</taxon>
        <taxon>Bacteroidia</taxon>
        <taxon>Marinilabiliales</taxon>
        <taxon>Marinilabiliaceae</taxon>
        <taxon>Carboxylicivirga</taxon>
    </lineage>
</organism>
<dbReference type="Pfam" id="PF00754">
    <property type="entry name" value="F5_F8_type_C"/>
    <property type="match status" value="1"/>
</dbReference>
<feature type="domain" description="F5/8 type C" evidence="1">
    <location>
        <begin position="210"/>
        <end position="361"/>
    </location>
</feature>
<proteinExistence type="predicted"/>